<accession>A0A0C1JM30</accession>
<evidence type="ECO:0000256" key="1">
    <source>
        <dbReference type="SAM" id="Phobius"/>
    </source>
</evidence>
<gene>
    <name evidence="2" type="ORF">DB44_CK00080</name>
</gene>
<comment type="caution">
    <text evidence="2">The sequence shown here is derived from an EMBL/GenBank/DDBJ whole genome shotgun (WGS) entry which is preliminary data.</text>
</comment>
<keyword evidence="1" id="KW-0812">Transmembrane</keyword>
<reference evidence="2 3" key="1">
    <citation type="journal article" date="2014" name="Mol. Biol. Evol.">
        <title>Massive expansion of Ubiquitination-related gene families within the Chlamydiae.</title>
        <authorList>
            <person name="Domman D."/>
            <person name="Collingro A."/>
            <person name="Lagkouvardos I."/>
            <person name="Gehre L."/>
            <person name="Weinmaier T."/>
            <person name="Rattei T."/>
            <person name="Subtil A."/>
            <person name="Horn M."/>
        </authorList>
    </citation>
    <scope>NUCLEOTIDE SEQUENCE [LARGE SCALE GENOMIC DNA]</scope>
    <source>
        <strain evidence="2 3">EI2</strain>
    </source>
</reference>
<dbReference type="RefSeq" id="WP_039357753.1">
    <property type="nucleotide sequence ID" value="NZ_JSAN01000057.1"/>
</dbReference>
<dbReference type="PATRIC" id="fig|362787.3.peg.862"/>
<keyword evidence="1" id="KW-0472">Membrane</keyword>
<evidence type="ECO:0000313" key="3">
    <source>
        <dbReference type="Proteomes" id="UP000031465"/>
    </source>
</evidence>
<dbReference type="Proteomes" id="UP000031465">
    <property type="component" value="Unassembled WGS sequence"/>
</dbReference>
<evidence type="ECO:0000313" key="2">
    <source>
        <dbReference type="EMBL" id="KIC72335.1"/>
    </source>
</evidence>
<keyword evidence="1" id="KW-1133">Transmembrane helix</keyword>
<dbReference type="AlphaFoldDB" id="A0A0C1JM30"/>
<organism evidence="2 3">
    <name type="scientific">Candidatus Protochlamydia amoebophila</name>
    <dbReference type="NCBI Taxonomy" id="362787"/>
    <lineage>
        <taxon>Bacteria</taxon>
        <taxon>Pseudomonadati</taxon>
        <taxon>Chlamydiota</taxon>
        <taxon>Chlamydiia</taxon>
        <taxon>Parachlamydiales</taxon>
        <taxon>Parachlamydiaceae</taxon>
        <taxon>Candidatus Protochlamydia</taxon>
    </lineage>
</organism>
<dbReference type="EMBL" id="JSAN01000057">
    <property type="protein sequence ID" value="KIC72335.1"/>
    <property type="molecule type" value="Genomic_DNA"/>
</dbReference>
<name>A0A0C1JM30_9BACT</name>
<feature type="transmembrane region" description="Helical" evidence="1">
    <location>
        <begin position="20"/>
        <end position="41"/>
    </location>
</feature>
<sequence length="225" mass="25737">MDPINIFRSWTTTHRNDFPSHIIVTDAIVAVATSVISLAFADAYQRQSPQFSAILRIVPVIAVAVWVIRRLDFNAVYLSSSFPIELNTFDQPHYQSNYFGRVWNWCSTPYYWAAKRMYLLPFIPFPVISSAPRNRQYGYENNYDVPTCSSHFPVIRNNEMYLLPSRRLSEVNHTPATPPPSFRGSSHSSMPFPNVAQPFKTSSVSISASFSRNTFGNMQELPQTR</sequence>
<feature type="transmembrane region" description="Helical" evidence="1">
    <location>
        <begin position="53"/>
        <end position="71"/>
    </location>
</feature>
<proteinExistence type="predicted"/>
<protein>
    <submittedName>
        <fullName evidence="2">Uncharacterized protein</fullName>
    </submittedName>
</protein>